<dbReference type="PANTHER" id="PTHR30055">
    <property type="entry name" value="HTH-TYPE TRANSCRIPTIONAL REGULATOR RUTR"/>
    <property type="match status" value="1"/>
</dbReference>
<dbReference type="Pfam" id="PF09209">
    <property type="entry name" value="CecR_C"/>
    <property type="match status" value="1"/>
</dbReference>
<dbReference type="Proteomes" id="UP000030428">
    <property type="component" value="Unassembled WGS sequence"/>
</dbReference>
<evidence type="ECO:0000256" key="1">
    <source>
        <dbReference type="ARBA" id="ARBA00023125"/>
    </source>
</evidence>
<dbReference type="Pfam" id="PF00440">
    <property type="entry name" value="TetR_N"/>
    <property type="match status" value="1"/>
</dbReference>
<dbReference type="GO" id="GO:0003700">
    <property type="term" value="F:DNA-binding transcription factor activity"/>
    <property type="evidence" value="ECO:0007669"/>
    <property type="project" value="TreeGrafter"/>
</dbReference>
<dbReference type="GO" id="GO:0000976">
    <property type="term" value="F:transcription cis-regulatory region binding"/>
    <property type="evidence" value="ECO:0007669"/>
    <property type="project" value="TreeGrafter"/>
</dbReference>
<gene>
    <name evidence="4" type="ORF">PN36_14930</name>
</gene>
<dbReference type="InterPro" id="IPR001647">
    <property type="entry name" value="HTH_TetR"/>
</dbReference>
<organism evidence="4 5">
    <name type="scientific">Candidatus Thiomargarita nelsonii</name>
    <dbReference type="NCBI Taxonomy" id="1003181"/>
    <lineage>
        <taxon>Bacteria</taxon>
        <taxon>Pseudomonadati</taxon>
        <taxon>Pseudomonadota</taxon>
        <taxon>Gammaproteobacteria</taxon>
        <taxon>Thiotrichales</taxon>
        <taxon>Thiotrichaceae</taxon>
        <taxon>Thiomargarita</taxon>
    </lineage>
</organism>
<dbReference type="InterPro" id="IPR050109">
    <property type="entry name" value="HTH-type_TetR-like_transc_reg"/>
</dbReference>
<dbReference type="PANTHER" id="PTHR30055:SF219">
    <property type="entry name" value="TRANSCRIPTIONAL REGULATORY PROTEIN"/>
    <property type="match status" value="1"/>
</dbReference>
<dbReference type="SUPFAM" id="SSF46689">
    <property type="entry name" value="Homeodomain-like"/>
    <property type="match status" value="1"/>
</dbReference>
<dbReference type="PROSITE" id="PS50977">
    <property type="entry name" value="HTH_TETR_2"/>
    <property type="match status" value="1"/>
</dbReference>
<protein>
    <recommendedName>
        <fullName evidence="3">HTH tetR-type domain-containing protein</fullName>
    </recommendedName>
</protein>
<evidence type="ECO:0000313" key="4">
    <source>
        <dbReference type="EMBL" id="KHD09209.1"/>
    </source>
</evidence>
<feature type="domain" description="HTH tetR-type" evidence="3">
    <location>
        <begin position="11"/>
        <end position="71"/>
    </location>
</feature>
<dbReference type="InterPro" id="IPR015292">
    <property type="entry name" value="Tscrpt_reg_YbiH_C"/>
</dbReference>
<accession>A0A0A6PG00</accession>
<dbReference type="PRINTS" id="PR00455">
    <property type="entry name" value="HTHTETR"/>
</dbReference>
<dbReference type="PROSITE" id="PS01081">
    <property type="entry name" value="HTH_TETR_1"/>
    <property type="match status" value="1"/>
</dbReference>
<dbReference type="InterPro" id="IPR023772">
    <property type="entry name" value="DNA-bd_HTH_TetR-type_CS"/>
</dbReference>
<keyword evidence="1 2" id="KW-0238">DNA-binding</keyword>
<evidence type="ECO:0000259" key="3">
    <source>
        <dbReference type="PROSITE" id="PS50977"/>
    </source>
</evidence>
<dbReference type="SUPFAM" id="SSF48498">
    <property type="entry name" value="Tetracyclin repressor-like, C-terminal domain"/>
    <property type="match status" value="1"/>
</dbReference>
<dbReference type="AlphaFoldDB" id="A0A0A6PG00"/>
<feature type="DNA-binding region" description="H-T-H motif" evidence="2">
    <location>
        <begin position="34"/>
        <end position="53"/>
    </location>
</feature>
<comment type="caution">
    <text evidence="4">The sequence shown here is derived from an EMBL/GenBank/DDBJ whole genome shotgun (WGS) entry which is preliminary data.</text>
</comment>
<reference evidence="4 5" key="1">
    <citation type="journal article" date="2016" name="Front. Microbiol.">
        <title>Single-Cell (Meta-)Genomics of a Dimorphic Candidatus Thiomargarita nelsonii Reveals Genomic Plasticity.</title>
        <authorList>
            <person name="Flood B.E."/>
            <person name="Fliss P."/>
            <person name="Jones D.S."/>
            <person name="Dick G.J."/>
            <person name="Jain S."/>
            <person name="Kaster A.K."/>
            <person name="Winkel M."/>
            <person name="Mussmann M."/>
            <person name="Bailey J."/>
        </authorList>
    </citation>
    <scope>NUCLEOTIDE SEQUENCE [LARGE SCALE GENOMIC DNA]</scope>
    <source>
        <strain evidence="4">Hydrate Ridge</strain>
    </source>
</reference>
<dbReference type="InterPro" id="IPR036271">
    <property type="entry name" value="Tet_transcr_reg_TetR-rel_C_sf"/>
</dbReference>
<name>A0A0A6PG00_9GAMM</name>
<proteinExistence type="predicted"/>
<dbReference type="Gene3D" id="1.10.357.10">
    <property type="entry name" value="Tetracycline Repressor, domain 2"/>
    <property type="match status" value="1"/>
</dbReference>
<keyword evidence="5" id="KW-1185">Reference proteome</keyword>
<evidence type="ECO:0000313" key="5">
    <source>
        <dbReference type="Proteomes" id="UP000030428"/>
    </source>
</evidence>
<evidence type="ECO:0000256" key="2">
    <source>
        <dbReference type="PROSITE-ProRule" id="PRU00335"/>
    </source>
</evidence>
<sequence>MMAKSKFLNSTDAVNAIINEAIPLFAKAGFTGVSMRDIAQAVGISTASLYHHFPDKQTLYLRSIAQAFADKAQGISTVLAKKGTPEQRLTKFIARFTKLMSQDSHFRMLFQRELLDGDETRLRLLAEQVFQPQFVNVAKLAKELIPNGDAHLMVISISGLVLFHLETTPLRQFLQGGRAEHNDPDVIARHVTTLLLKGIKGCG</sequence>
<dbReference type="InterPro" id="IPR009057">
    <property type="entry name" value="Homeodomain-like_sf"/>
</dbReference>
<dbReference type="EMBL" id="JSZA02000052">
    <property type="protein sequence ID" value="KHD09209.1"/>
    <property type="molecule type" value="Genomic_DNA"/>
</dbReference>